<evidence type="ECO:0000256" key="1">
    <source>
        <dbReference type="ARBA" id="ARBA00004141"/>
    </source>
</evidence>
<feature type="transmembrane region" description="Helical" evidence="5">
    <location>
        <begin position="217"/>
        <end position="235"/>
    </location>
</feature>
<proteinExistence type="inferred from homology"/>
<reference evidence="6 7" key="1">
    <citation type="submission" date="2014-07" db="EMBL/GenBank/DDBJ databases">
        <authorList>
            <person name="Sibley D."/>
            <person name="Venepally P."/>
            <person name="Karamycheva S."/>
            <person name="Hadjithomas M."/>
            <person name="Khan A."/>
            <person name="Brunk B."/>
            <person name="Roos D."/>
            <person name="Caler E."/>
            <person name="Lorenzi H."/>
        </authorList>
    </citation>
    <scope>NUCLEOTIDE SEQUENCE [LARGE SCALE GENOMIC DNA]</scope>
    <source>
        <strain evidence="6 7">FOU</strain>
    </source>
</reference>
<comment type="caution">
    <text evidence="5">Lacks conserved residue(s) required for the propagation of feature annotation.</text>
</comment>
<dbReference type="Proteomes" id="UP000028838">
    <property type="component" value="Unassembled WGS sequence"/>
</dbReference>
<comment type="caution">
    <text evidence="6">The sequence shown here is derived from an EMBL/GenBank/DDBJ whole genome shotgun (WGS) entry which is preliminary data.</text>
</comment>
<comment type="subcellular location">
    <subcellularLocation>
        <location evidence="1">Membrane</location>
        <topology evidence="1">Multi-pass membrane protein</topology>
    </subcellularLocation>
</comment>
<feature type="transmembrane region" description="Helical" evidence="5">
    <location>
        <begin position="33"/>
        <end position="51"/>
    </location>
</feature>
<feature type="transmembrane region" description="Helical" evidence="5">
    <location>
        <begin position="71"/>
        <end position="88"/>
    </location>
</feature>
<organism evidence="6 7">
    <name type="scientific">Toxoplasma gondii FOU</name>
    <dbReference type="NCBI Taxonomy" id="943167"/>
    <lineage>
        <taxon>Eukaryota</taxon>
        <taxon>Sar</taxon>
        <taxon>Alveolata</taxon>
        <taxon>Apicomplexa</taxon>
        <taxon>Conoidasida</taxon>
        <taxon>Coccidia</taxon>
        <taxon>Eucoccidiorida</taxon>
        <taxon>Eimeriorina</taxon>
        <taxon>Sarcocystidae</taxon>
        <taxon>Toxoplasma</taxon>
    </lineage>
</organism>
<sequence>MSLSHPTSRHCSTSFLFAEKKGVFSRRDTADSLAPKLAVFVSVFPSLFLLFLRYRTISFLPLLPPRFSPPFPFSFSPVLSFSVCPVVLPRVLKMYASYDVEAGLPASYEMNEKVAREIRFAFVRKVYGIISFQLAVTFAVSVLFTAHDATRQWVQTNGDSLLLLGGLSGIAVLLAMTCNPGITRRYPHNYFLLFFFTLCESVCVGAVCTFYDPAVVLQALLATTVIVAGLTLFAFQTDYDFTSWLGAASFFFWGVFALGLLRVLFWRAVWFQIVACVLFAGVYGVYILIDMHLLIKRGRISFDEDDYIFAALCLYVDIVGLFLELLRLLAILGGSEGRD</sequence>
<dbReference type="OrthoDB" id="7933078at2759"/>
<feature type="transmembrane region" description="Helical" evidence="5">
    <location>
        <begin position="126"/>
        <end position="146"/>
    </location>
</feature>
<dbReference type="AlphaFoldDB" id="A0A086KJ58"/>
<keyword evidence="3 5" id="KW-1133">Transmembrane helix</keyword>
<feature type="transmembrane region" description="Helical" evidence="5">
    <location>
        <begin position="270"/>
        <end position="295"/>
    </location>
</feature>
<keyword evidence="4 5" id="KW-0472">Membrane</keyword>
<evidence type="ECO:0000256" key="5">
    <source>
        <dbReference type="RuleBase" id="RU004379"/>
    </source>
</evidence>
<dbReference type="GO" id="GO:0016020">
    <property type="term" value="C:membrane"/>
    <property type="evidence" value="ECO:0007669"/>
    <property type="project" value="UniProtKB-SubCell"/>
</dbReference>
<evidence type="ECO:0000313" key="7">
    <source>
        <dbReference type="Proteomes" id="UP000028838"/>
    </source>
</evidence>
<dbReference type="InterPro" id="IPR006214">
    <property type="entry name" value="Bax_inhibitor_1-related"/>
</dbReference>
<evidence type="ECO:0000256" key="4">
    <source>
        <dbReference type="ARBA" id="ARBA00023136"/>
    </source>
</evidence>
<dbReference type="VEuPathDB" id="ToxoDB:TGFOU_249770"/>
<feature type="transmembrane region" description="Helical" evidence="5">
    <location>
        <begin position="190"/>
        <end position="211"/>
    </location>
</feature>
<accession>A0A086KJ58</accession>
<comment type="similarity">
    <text evidence="5">Belongs to the BI1 family.</text>
</comment>
<dbReference type="CDD" id="cd10428">
    <property type="entry name" value="LFG_like"/>
    <property type="match status" value="1"/>
</dbReference>
<evidence type="ECO:0000256" key="2">
    <source>
        <dbReference type="ARBA" id="ARBA00022692"/>
    </source>
</evidence>
<protein>
    <submittedName>
        <fullName evidence="6">Nmda1 protein</fullName>
    </submittedName>
</protein>
<evidence type="ECO:0000313" key="6">
    <source>
        <dbReference type="EMBL" id="KFG44426.1"/>
    </source>
</evidence>
<dbReference type="PANTHER" id="PTHR23291">
    <property type="entry name" value="BAX INHIBITOR-RELATED"/>
    <property type="match status" value="1"/>
</dbReference>
<keyword evidence="2 5" id="KW-0812">Transmembrane</keyword>
<name>A0A086KJ58_TOXGO</name>
<dbReference type="PANTHER" id="PTHR23291:SF47">
    <property type="entry name" value="TRANSMEMBRANE BAX INHIBITOR MOTIF CONTAINING 7"/>
    <property type="match status" value="1"/>
</dbReference>
<dbReference type="Pfam" id="PF01027">
    <property type="entry name" value="Bax1-I"/>
    <property type="match status" value="1"/>
</dbReference>
<gene>
    <name evidence="6" type="ORF">TGFOU_249770</name>
</gene>
<evidence type="ECO:0000256" key="3">
    <source>
        <dbReference type="ARBA" id="ARBA00022989"/>
    </source>
</evidence>
<feature type="transmembrane region" description="Helical" evidence="5">
    <location>
        <begin position="242"/>
        <end position="264"/>
    </location>
</feature>
<feature type="transmembrane region" description="Helical" evidence="5">
    <location>
        <begin position="161"/>
        <end position="178"/>
    </location>
</feature>
<dbReference type="EMBL" id="AEYH02001989">
    <property type="protein sequence ID" value="KFG44426.1"/>
    <property type="molecule type" value="Genomic_DNA"/>
</dbReference>
<feature type="transmembrane region" description="Helical" evidence="5">
    <location>
        <begin position="307"/>
        <end position="332"/>
    </location>
</feature>